<dbReference type="PANTHER" id="PTHR34605">
    <property type="entry name" value="PHAGE_INTEGRASE DOMAIN-CONTAINING PROTEIN"/>
    <property type="match status" value="1"/>
</dbReference>
<accession>A0AAD9N9B4</accession>
<dbReference type="Gene3D" id="1.10.150.130">
    <property type="match status" value="1"/>
</dbReference>
<dbReference type="SUPFAM" id="SSF47823">
    <property type="entry name" value="lambda integrase-like, N-terminal domain"/>
    <property type="match status" value="1"/>
</dbReference>
<organism evidence="2 3">
    <name type="scientific">Ridgeia piscesae</name>
    <name type="common">Tubeworm</name>
    <dbReference type="NCBI Taxonomy" id="27915"/>
    <lineage>
        <taxon>Eukaryota</taxon>
        <taxon>Metazoa</taxon>
        <taxon>Spiralia</taxon>
        <taxon>Lophotrochozoa</taxon>
        <taxon>Annelida</taxon>
        <taxon>Polychaeta</taxon>
        <taxon>Sedentaria</taxon>
        <taxon>Canalipalpata</taxon>
        <taxon>Sabellida</taxon>
        <taxon>Siboglinidae</taxon>
        <taxon>Ridgeia</taxon>
    </lineage>
</organism>
<reference evidence="2" key="1">
    <citation type="journal article" date="2023" name="Mol. Biol. Evol.">
        <title>Third-Generation Sequencing Reveals the Adaptive Role of the Epigenome in Three Deep-Sea Polychaetes.</title>
        <authorList>
            <person name="Perez M."/>
            <person name="Aroh O."/>
            <person name="Sun Y."/>
            <person name="Lan Y."/>
            <person name="Juniper S.K."/>
            <person name="Young C.R."/>
            <person name="Angers B."/>
            <person name="Qian P.Y."/>
        </authorList>
    </citation>
    <scope>NUCLEOTIDE SEQUENCE</scope>
    <source>
        <strain evidence="2">R07B-5</strain>
    </source>
</reference>
<keyword evidence="1" id="KW-0238">DNA-binding</keyword>
<comment type="caution">
    <text evidence="2">The sequence shown here is derived from an EMBL/GenBank/DDBJ whole genome shotgun (WGS) entry which is preliminary data.</text>
</comment>
<evidence type="ECO:0000313" key="3">
    <source>
        <dbReference type="Proteomes" id="UP001209878"/>
    </source>
</evidence>
<gene>
    <name evidence="2" type="ORF">NP493_1687g00007</name>
</gene>
<dbReference type="PANTHER" id="PTHR34605:SF3">
    <property type="entry name" value="P CELL-TYPE AGGLUTINATION PROTEIN MAP4-LIKE-RELATED"/>
    <property type="match status" value="1"/>
</dbReference>
<name>A0AAD9N9B4_RIDPI</name>
<dbReference type="InterPro" id="IPR010998">
    <property type="entry name" value="Integrase_recombinase_N"/>
</dbReference>
<dbReference type="AlphaFoldDB" id="A0AAD9N9B4"/>
<dbReference type="EMBL" id="JAODUO010001688">
    <property type="protein sequence ID" value="KAK2159806.1"/>
    <property type="molecule type" value="Genomic_DNA"/>
</dbReference>
<dbReference type="GO" id="GO:0003677">
    <property type="term" value="F:DNA binding"/>
    <property type="evidence" value="ECO:0007669"/>
    <property type="project" value="UniProtKB-KW"/>
</dbReference>
<keyword evidence="3" id="KW-1185">Reference proteome</keyword>
<protein>
    <submittedName>
        <fullName evidence="2">Uncharacterized protein</fullName>
    </submittedName>
</protein>
<dbReference type="InterPro" id="IPR052925">
    <property type="entry name" value="Phage_Integrase-like_Recomb"/>
</dbReference>
<evidence type="ECO:0000256" key="1">
    <source>
        <dbReference type="ARBA" id="ARBA00023125"/>
    </source>
</evidence>
<sequence>MALIRPLVLACLRFNINFAARHIPGRFNILADKLSRSQVGEFHDLAPWANVNPFHDSLCLPTQLPVCVPMMLLFIAHLHAAGSAPASVVSTVSAVAYFHKINGLADPSHCFAVTKVLAGVRSLGAVPDVRLPVTLPVLSRLVHALPALFSSRYKCLMLRAMMVLAFKAYLRIGEMVPRSRSMVRGCLHVDDVLISGDLITLSFRRFKHSSIQGPQSCKFRVPTLLVIIYGCAHADFLRVQECQTNACYL</sequence>
<evidence type="ECO:0000313" key="2">
    <source>
        <dbReference type="EMBL" id="KAK2159806.1"/>
    </source>
</evidence>
<proteinExistence type="predicted"/>
<dbReference type="Proteomes" id="UP001209878">
    <property type="component" value="Unassembled WGS sequence"/>
</dbReference>